<name>A0A6P2CNA4_9LACO</name>
<evidence type="ECO:0000256" key="9">
    <source>
        <dbReference type="PIRNR" id="PIRNR001332"/>
    </source>
</evidence>
<dbReference type="NCBIfam" id="TIGR01252">
    <property type="entry name" value="acetolac_decarb"/>
    <property type="match status" value="1"/>
</dbReference>
<protein>
    <recommendedName>
        <fullName evidence="5 9">Alpha-acetolactate decarboxylase</fullName>
        <ecNumber evidence="4 9">4.1.1.5</ecNumber>
    </recommendedName>
</protein>
<accession>A0A6P2CNA4</accession>
<dbReference type="InterPro" id="IPR005128">
    <property type="entry name" value="Acetolactate_a_deCO2ase"/>
</dbReference>
<dbReference type="CDD" id="cd17299">
    <property type="entry name" value="acetolactate_decarboxylase"/>
    <property type="match status" value="1"/>
</dbReference>
<dbReference type="Gene3D" id="3.30.1330.80">
    <property type="entry name" value="Hypothetical protein, similar to alpha- acetolactate decarboxylase, domain 2"/>
    <property type="match status" value="2"/>
</dbReference>
<comment type="similarity">
    <text evidence="3 9">Belongs to the alpha-acetolactate decarboxylase family.</text>
</comment>
<organism evidence="10 11">
    <name type="scientific">Leuconostoc litchii</name>
    <dbReference type="NCBI Taxonomy" id="1981069"/>
    <lineage>
        <taxon>Bacteria</taxon>
        <taxon>Bacillati</taxon>
        <taxon>Bacillota</taxon>
        <taxon>Bacilli</taxon>
        <taxon>Lactobacillales</taxon>
        <taxon>Lactobacillaceae</taxon>
        <taxon>Leuconostoc</taxon>
    </lineage>
</organism>
<dbReference type="UniPathway" id="UPA00626">
    <property type="reaction ID" value="UER00678"/>
</dbReference>
<keyword evidence="7 9" id="KW-0005">Acetoin biosynthesis</keyword>
<comment type="caution">
    <text evidence="10">The sequence shown here is derived from an EMBL/GenBank/DDBJ whole genome shotgun (WGS) entry which is preliminary data.</text>
</comment>
<dbReference type="AlphaFoldDB" id="A0A6P2CNA4"/>
<dbReference type="OrthoDB" id="8612680at2"/>
<comment type="pathway">
    <text evidence="2 9">Polyol metabolism; (R,R)-butane-2,3-diol biosynthesis; (R,R)-butane-2,3-diol from pyruvate: step 2/3.</text>
</comment>
<dbReference type="Pfam" id="PF03306">
    <property type="entry name" value="AAL_decarboxy"/>
    <property type="match status" value="1"/>
</dbReference>
<evidence type="ECO:0000313" key="11">
    <source>
        <dbReference type="Proteomes" id="UP000442244"/>
    </source>
</evidence>
<keyword evidence="8 9" id="KW-0456">Lyase</keyword>
<evidence type="ECO:0000256" key="4">
    <source>
        <dbReference type="ARBA" id="ARBA00013204"/>
    </source>
</evidence>
<evidence type="ECO:0000256" key="5">
    <source>
        <dbReference type="ARBA" id="ARBA00020164"/>
    </source>
</evidence>
<dbReference type="RefSeq" id="WP_148604510.1">
    <property type="nucleotide sequence ID" value="NZ_BSUV01000001.1"/>
</dbReference>
<evidence type="ECO:0000256" key="3">
    <source>
        <dbReference type="ARBA" id="ARBA00007106"/>
    </source>
</evidence>
<evidence type="ECO:0000256" key="1">
    <source>
        <dbReference type="ARBA" id="ARBA00001784"/>
    </source>
</evidence>
<reference evidence="10 11" key="1">
    <citation type="submission" date="2019-01" db="EMBL/GenBank/DDBJ databases">
        <title>Leuconostoc litchii sp. nov., a novel lactic acid bacterium isolated from lychee.</title>
        <authorList>
            <person name="Wang L.-T."/>
        </authorList>
    </citation>
    <scope>NUCLEOTIDE SEQUENCE [LARGE SCALE GENOMIC DNA]</scope>
    <source>
        <strain evidence="10 11">MB7</strain>
    </source>
</reference>
<evidence type="ECO:0000256" key="6">
    <source>
        <dbReference type="ARBA" id="ARBA00022793"/>
    </source>
</evidence>
<comment type="catalytic activity">
    <reaction evidence="1 9">
        <text>(2S)-2-acetolactate + H(+) = (R)-acetoin + CO2</text>
        <dbReference type="Rhea" id="RHEA:21580"/>
        <dbReference type="ChEBI" id="CHEBI:15378"/>
        <dbReference type="ChEBI" id="CHEBI:15686"/>
        <dbReference type="ChEBI" id="CHEBI:16526"/>
        <dbReference type="ChEBI" id="CHEBI:58476"/>
        <dbReference type="EC" id="4.1.1.5"/>
    </reaction>
</comment>
<evidence type="ECO:0000256" key="2">
    <source>
        <dbReference type="ARBA" id="ARBA00005170"/>
    </source>
</evidence>
<dbReference type="PIRSF" id="PIRSF001332">
    <property type="entry name" value="Acetolac_decarb"/>
    <property type="match status" value="1"/>
</dbReference>
<evidence type="ECO:0000256" key="8">
    <source>
        <dbReference type="ARBA" id="ARBA00023239"/>
    </source>
</evidence>
<gene>
    <name evidence="10" type="primary">budA</name>
    <name evidence="10" type="ORF">ESZ47_02725</name>
</gene>
<dbReference type="GO" id="GO:0045151">
    <property type="term" value="P:acetoin biosynthetic process"/>
    <property type="evidence" value="ECO:0007669"/>
    <property type="project" value="UniProtKB-UniRule"/>
</dbReference>
<evidence type="ECO:0000256" key="7">
    <source>
        <dbReference type="ARBA" id="ARBA00023061"/>
    </source>
</evidence>
<dbReference type="GO" id="GO:0047605">
    <property type="term" value="F:acetolactate decarboxylase activity"/>
    <property type="evidence" value="ECO:0007669"/>
    <property type="project" value="UniProtKB-UniRule"/>
</dbReference>
<dbReference type="SUPFAM" id="SSF117856">
    <property type="entry name" value="AF0104/ALDC/Ptd012-like"/>
    <property type="match status" value="1"/>
</dbReference>
<dbReference type="PANTHER" id="PTHR35524:SF1">
    <property type="entry name" value="ALPHA-ACETOLACTATE DECARBOXYLASE"/>
    <property type="match status" value="1"/>
</dbReference>
<proteinExistence type="inferred from homology"/>
<dbReference type="PANTHER" id="PTHR35524">
    <property type="entry name" value="ALPHA-ACETOLACTATE DECARBOXYLASE"/>
    <property type="match status" value="1"/>
</dbReference>
<keyword evidence="6 9" id="KW-0210">Decarboxylase</keyword>
<dbReference type="EMBL" id="SDGY01000001">
    <property type="protein sequence ID" value="TYC47064.1"/>
    <property type="molecule type" value="Genomic_DNA"/>
</dbReference>
<sequence>MATIYQHGTLELIMSGLYDGTTTFSSLLQYGSTGIGTMNQLDGEVTILNNRIFQTNTDGRTHEITNLDLTTPFTSIHDQSKLYYFLQEKFLDFNSLNQLSQNKQNWHNLPASIQIKGDFSKLKVRVAPKQKKPYPPFIEVTRNQPEFEYKNVSGTLVGDFGPELYSGIMANGWHLHFLSDNYLIGGHVLDFSVHEMIGRVDFFEELNITLPIHNEDFKNHQADVLKLRDAIDLAEK</sequence>
<dbReference type="Proteomes" id="UP000442244">
    <property type="component" value="Unassembled WGS sequence"/>
</dbReference>
<keyword evidence="11" id="KW-1185">Reference proteome</keyword>
<evidence type="ECO:0000313" key="10">
    <source>
        <dbReference type="EMBL" id="TYC47064.1"/>
    </source>
</evidence>
<dbReference type="EC" id="4.1.1.5" evidence="4 9"/>